<gene>
    <name evidence="6" type="primary">gltC_2</name>
    <name evidence="6" type="ORF">KDA_73350</name>
</gene>
<evidence type="ECO:0000256" key="4">
    <source>
        <dbReference type="ARBA" id="ARBA00023163"/>
    </source>
</evidence>
<dbReference type="PANTHER" id="PTHR30419:SF24">
    <property type="entry name" value="HTH-TYPE TRANSCRIPTIONAL REGULATOR CZCR"/>
    <property type="match status" value="1"/>
</dbReference>
<dbReference type="FunFam" id="1.10.10.10:FF:000001">
    <property type="entry name" value="LysR family transcriptional regulator"/>
    <property type="match status" value="1"/>
</dbReference>
<dbReference type="PROSITE" id="PS50931">
    <property type="entry name" value="HTH_LYSR"/>
    <property type="match status" value="1"/>
</dbReference>
<sequence length="291" mass="31789">MNFSQLQCFVALAKTSSFTEAAYEVDLTQSAVSHALAALESELGVTLLERNRKGVVSLTHVGQKILPHAQALLVQSETIEQEARSAQGLVKGKLRLGHVLSLCPGLIARLLTIFQQQYPDIEVVLFEGSMQEVYEWIEGGIVDVGFILHPARAIKSTLIATDELCVILPSNHHFQTETGVPHNRLYEYDFIMAKAGCSFQMLEMAGLKLGKIKPRIRYQASDSATILAMIREGLGIGILPRMMVPKKLEGVVALPLDPPQQLQIGLATKSSEMSSPAAKLFIQTASTVHSD</sequence>
<evidence type="ECO:0000256" key="3">
    <source>
        <dbReference type="ARBA" id="ARBA00023125"/>
    </source>
</evidence>
<comment type="similarity">
    <text evidence="1">Belongs to the LysR transcriptional regulatory family.</text>
</comment>
<dbReference type="OrthoDB" id="9803735at2"/>
<feature type="domain" description="HTH lysR-type" evidence="5">
    <location>
        <begin position="1"/>
        <end position="58"/>
    </location>
</feature>
<dbReference type="Pfam" id="PF00126">
    <property type="entry name" value="HTH_1"/>
    <property type="match status" value="1"/>
</dbReference>
<dbReference type="PANTHER" id="PTHR30419">
    <property type="entry name" value="HTH-TYPE TRANSCRIPTIONAL REGULATOR YBHD"/>
    <property type="match status" value="1"/>
</dbReference>
<evidence type="ECO:0000313" key="7">
    <source>
        <dbReference type="Proteomes" id="UP000287171"/>
    </source>
</evidence>
<name>A0A402BKI7_9CHLR</name>
<keyword evidence="4" id="KW-0804">Transcription</keyword>
<dbReference type="InterPro" id="IPR000847">
    <property type="entry name" value="LysR_HTH_N"/>
</dbReference>
<comment type="caution">
    <text evidence="6">The sequence shown here is derived from an EMBL/GenBank/DDBJ whole genome shotgun (WGS) entry which is preliminary data.</text>
</comment>
<evidence type="ECO:0000313" key="6">
    <source>
        <dbReference type="EMBL" id="GCE31851.1"/>
    </source>
</evidence>
<keyword evidence="2" id="KW-0805">Transcription regulation</keyword>
<dbReference type="Gene3D" id="3.40.190.290">
    <property type="match status" value="1"/>
</dbReference>
<dbReference type="EMBL" id="BIFT01000002">
    <property type="protein sequence ID" value="GCE31851.1"/>
    <property type="molecule type" value="Genomic_DNA"/>
</dbReference>
<dbReference type="Gene3D" id="1.10.10.10">
    <property type="entry name" value="Winged helix-like DNA-binding domain superfamily/Winged helix DNA-binding domain"/>
    <property type="match status" value="1"/>
</dbReference>
<organism evidence="6 7">
    <name type="scientific">Dictyobacter alpinus</name>
    <dbReference type="NCBI Taxonomy" id="2014873"/>
    <lineage>
        <taxon>Bacteria</taxon>
        <taxon>Bacillati</taxon>
        <taxon>Chloroflexota</taxon>
        <taxon>Ktedonobacteria</taxon>
        <taxon>Ktedonobacterales</taxon>
        <taxon>Dictyobacteraceae</taxon>
        <taxon>Dictyobacter</taxon>
    </lineage>
</organism>
<evidence type="ECO:0000259" key="5">
    <source>
        <dbReference type="PROSITE" id="PS50931"/>
    </source>
</evidence>
<protein>
    <submittedName>
        <fullName evidence="6">LysR family transcriptional regulator</fullName>
    </submittedName>
</protein>
<dbReference type="PRINTS" id="PR00039">
    <property type="entry name" value="HTHLYSR"/>
</dbReference>
<evidence type="ECO:0000256" key="1">
    <source>
        <dbReference type="ARBA" id="ARBA00009437"/>
    </source>
</evidence>
<dbReference type="SUPFAM" id="SSF53850">
    <property type="entry name" value="Periplasmic binding protein-like II"/>
    <property type="match status" value="1"/>
</dbReference>
<dbReference type="GO" id="GO:0005829">
    <property type="term" value="C:cytosol"/>
    <property type="evidence" value="ECO:0007669"/>
    <property type="project" value="TreeGrafter"/>
</dbReference>
<dbReference type="Pfam" id="PF03466">
    <property type="entry name" value="LysR_substrate"/>
    <property type="match status" value="1"/>
</dbReference>
<keyword evidence="3" id="KW-0238">DNA-binding</keyword>
<dbReference type="CDD" id="cd05466">
    <property type="entry name" value="PBP2_LTTR_substrate"/>
    <property type="match status" value="1"/>
</dbReference>
<dbReference type="Proteomes" id="UP000287171">
    <property type="component" value="Unassembled WGS sequence"/>
</dbReference>
<evidence type="ECO:0000256" key="2">
    <source>
        <dbReference type="ARBA" id="ARBA00023015"/>
    </source>
</evidence>
<dbReference type="InterPro" id="IPR050950">
    <property type="entry name" value="HTH-type_LysR_regulators"/>
</dbReference>
<dbReference type="InterPro" id="IPR036388">
    <property type="entry name" value="WH-like_DNA-bd_sf"/>
</dbReference>
<keyword evidence="7" id="KW-1185">Reference proteome</keyword>
<accession>A0A402BKI7</accession>
<dbReference type="InterPro" id="IPR036390">
    <property type="entry name" value="WH_DNA-bd_sf"/>
</dbReference>
<proteinExistence type="inferred from homology"/>
<reference evidence="7" key="1">
    <citation type="submission" date="2018-12" db="EMBL/GenBank/DDBJ databases">
        <title>Tengunoibacter tsumagoiensis gen. nov., sp. nov., Dictyobacter kobayashii sp. nov., D. alpinus sp. nov., and D. joshuensis sp. nov. and description of Dictyobacteraceae fam. nov. within the order Ktedonobacterales isolated from Tengu-no-mugimeshi.</title>
        <authorList>
            <person name="Wang C.M."/>
            <person name="Zheng Y."/>
            <person name="Sakai Y."/>
            <person name="Toyoda A."/>
            <person name="Minakuchi Y."/>
            <person name="Abe K."/>
            <person name="Yokota A."/>
            <person name="Yabe S."/>
        </authorList>
    </citation>
    <scope>NUCLEOTIDE SEQUENCE [LARGE SCALE GENOMIC DNA]</scope>
    <source>
        <strain evidence="7">Uno16</strain>
    </source>
</reference>
<dbReference type="GO" id="GO:0003700">
    <property type="term" value="F:DNA-binding transcription factor activity"/>
    <property type="evidence" value="ECO:0007669"/>
    <property type="project" value="InterPro"/>
</dbReference>
<dbReference type="RefSeq" id="WP_126631772.1">
    <property type="nucleotide sequence ID" value="NZ_BIFT01000002.1"/>
</dbReference>
<dbReference type="AlphaFoldDB" id="A0A402BKI7"/>
<dbReference type="InterPro" id="IPR005119">
    <property type="entry name" value="LysR_subst-bd"/>
</dbReference>
<dbReference type="GO" id="GO:0003677">
    <property type="term" value="F:DNA binding"/>
    <property type="evidence" value="ECO:0007669"/>
    <property type="project" value="UniProtKB-KW"/>
</dbReference>
<dbReference type="SUPFAM" id="SSF46785">
    <property type="entry name" value="Winged helix' DNA-binding domain"/>
    <property type="match status" value="1"/>
</dbReference>